<gene>
    <name evidence="6" type="ORF">ACFSW8_10080</name>
</gene>
<dbReference type="Pfam" id="PF00595">
    <property type="entry name" value="PDZ"/>
    <property type="match status" value="1"/>
</dbReference>
<sequence length="686" mass="73151">MKLIPRLIASHLMVASVGVLGAQSAASLPKAPVGESVEQSRQIEKAIAEVYPALVRVHVVMEQPKDGRMQKGQGSGSGTIIHPDGYVLTNHHVAGDGSRVWVRLSNKLKVDAEVVGTDPQTDLCVLKLNMDQIPESMKPLAVGKFGDFSTLEVGEPVLAMGSPAGVSQSVTLGVVANLEMITPNGMGALKQAGETVGDLVRWIGHDAVIYFGNSGGPLVNLRGEIIGVNEIGLGSLGGAIPADIAEYVAKELIEHGEVRRSWIGLYPQPVLKSAEFQDGVLAAAVVEGSPAAEAGLQPGDVVTHIDGHAVKATAREHLPLFNRVILGTPVGKSIKVGYRRDGKACEAVVVTEERSKAKADDRALREWGITARNLTKRSALRRNLDTTEGVFVSTISKSGPAASAKPAIKPGDRITSVDGKEVASVEEFGSVTKALLEGCESREAIVEFERGNELLATVVKVGKKPNESHSAAASHAWLGVKTQVLTKELARALNLTGKKGVRVTRVHKGSSAEASGLQKGDVILKVDGAVVAASQERDAKVFEAMVREYDEDAEVQLVVVRGGEELEIECALESSPKKSSEFRKLTNDTFEFTLRELSKANPDEAEVGKGVLVEGLERAGWAALAGLKGGDVIQSINGKLVDSLESIEAELEKIEREQVAHVVLFVKRAKFSRYIEIQPIWQDTDV</sequence>
<keyword evidence="3" id="KW-0378">Hydrolase</keyword>
<reference evidence="7" key="1">
    <citation type="journal article" date="2019" name="Int. J. Syst. Evol. Microbiol.">
        <title>The Global Catalogue of Microorganisms (GCM) 10K type strain sequencing project: providing services to taxonomists for standard genome sequencing and annotation.</title>
        <authorList>
            <consortium name="The Broad Institute Genomics Platform"/>
            <consortium name="The Broad Institute Genome Sequencing Center for Infectious Disease"/>
            <person name="Wu L."/>
            <person name="Ma J."/>
        </authorList>
    </citation>
    <scope>NUCLEOTIDE SEQUENCE [LARGE SCALE GENOMIC DNA]</scope>
    <source>
        <strain evidence="7">CCUG 57942</strain>
    </source>
</reference>
<dbReference type="SUPFAM" id="SSF50156">
    <property type="entry name" value="PDZ domain-like"/>
    <property type="match status" value="4"/>
</dbReference>
<evidence type="ECO:0000256" key="3">
    <source>
        <dbReference type="ARBA" id="ARBA00022801"/>
    </source>
</evidence>
<dbReference type="PRINTS" id="PR00834">
    <property type="entry name" value="PROTEASES2C"/>
</dbReference>
<dbReference type="SMART" id="SM00228">
    <property type="entry name" value="PDZ"/>
    <property type="match status" value="4"/>
</dbReference>
<protein>
    <submittedName>
        <fullName evidence="6">PDZ domain-containing protein</fullName>
    </submittedName>
</protein>
<feature type="signal peptide" evidence="4">
    <location>
        <begin position="1"/>
        <end position="21"/>
    </location>
</feature>
<dbReference type="InterPro" id="IPR043504">
    <property type="entry name" value="Peptidase_S1_PA_chymotrypsin"/>
</dbReference>
<dbReference type="Gene3D" id="2.30.42.10">
    <property type="match status" value="4"/>
</dbReference>
<keyword evidence="7" id="KW-1185">Reference proteome</keyword>
<feature type="domain" description="PDZ" evidence="5">
    <location>
        <begin position="252"/>
        <end position="316"/>
    </location>
</feature>
<evidence type="ECO:0000313" key="6">
    <source>
        <dbReference type="EMBL" id="MFD2159245.1"/>
    </source>
</evidence>
<dbReference type="Pfam" id="PF13365">
    <property type="entry name" value="Trypsin_2"/>
    <property type="match status" value="1"/>
</dbReference>
<dbReference type="PANTHER" id="PTHR22939:SF129">
    <property type="entry name" value="SERINE PROTEASE HTRA2, MITOCHONDRIAL"/>
    <property type="match status" value="1"/>
</dbReference>
<feature type="domain" description="PDZ" evidence="5">
    <location>
        <begin position="349"/>
        <end position="425"/>
    </location>
</feature>
<dbReference type="RefSeq" id="WP_377088511.1">
    <property type="nucleotide sequence ID" value="NZ_JBHSJL010000014.1"/>
</dbReference>
<evidence type="ECO:0000259" key="5">
    <source>
        <dbReference type="PROSITE" id="PS50106"/>
    </source>
</evidence>
<comment type="similarity">
    <text evidence="1">Belongs to the peptidase S1C family.</text>
</comment>
<dbReference type="InterPro" id="IPR001478">
    <property type="entry name" value="PDZ"/>
</dbReference>
<dbReference type="Gene3D" id="2.40.10.10">
    <property type="entry name" value="Trypsin-like serine proteases"/>
    <property type="match status" value="2"/>
</dbReference>
<organism evidence="6 7">
    <name type="scientific">Rubritalea tangerina</name>
    <dbReference type="NCBI Taxonomy" id="430798"/>
    <lineage>
        <taxon>Bacteria</taxon>
        <taxon>Pseudomonadati</taxon>
        <taxon>Verrucomicrobiota</taxon>
        <taxon>Verrucomicrobiia</taxon>
        <taxon>Verrucomicrobiales</taxon>
        <taxon>Rubritaleaceae</taxon>
        <taxon>Rubritalea</taxon>
    </lineage>
</organism>
<accession>A0ABW4ZBH1</accession>
<dbReference type="EMBL" id="JBHUJB010000040">
    <property type="protein sequence ID" value="MFD2159245.1"/>
    <property type="molecule type" value="Genomic_DNA"/>
</dbReference>
<keyword evidence="4" id="KW-0732">Signal</keyword>
<dbReference type="InterPro" id="IPR009003">
    <property type="entry name" value="Peptidase_S1_PA"/>
</dbReference>
<dbReference type="InterPro" id="IPR036034">
    <property type="entry name" value="PDZ_sf"/>
</dbReference>
<name>A0ABW4ZBH1_9BACT</name>
<evidence type="ECO:0000256" key="1">
    <source>
        <dbReference type="ARBA" id="ARBA00010541"/>
    </source>
</evidence>
<feature type="chain" id="PRO_5047423283" evidence="4">
    <location>
        <begin position="22"/>
        <end position="686"/>
    </location>
</feature>
<dbReference type="SUPFAM" id="SSF50494">
    <property type="entry name" value="Trypsin-like serine proteases"/>
    <property type="match status" value="1"/>
</dbReference>
<dbReference type="Pfam" id="PF13180">
    <property type="entry name" value="PDZ_2"/>
    <property type="match status" value="2"/>
</dbReference>
<dbReference type="Proteomes" id="UP001597389">
    <property type="component" value="Unassembled WGS sequence"/>
</dbReference>
<comment type="caution">
    <text evidence="6">The sequence shown here is derived from an EMBL/GenBank/DDBJ whole genome shotgun (WGS) entry which is preliminary data.</text>
</comment>
<dbReference type="InterPro" id="IPR001940">
    <property type="entry name" value="Peptidase_S1C"/>
</dbReference>
<proteinExistence type="inferred from homology"/>
<feature type="domain" description="PDZ" evidence="5">
    <location>
        <begin position="579"/>
        <end position="649"/>
    </location>
</feature>
<dbReference type="PANTHER" id="PTHR22939">
    <property type="entry name" value="SERINE PROTEASE FAMILY S1C HTRA-RELATED"/>
    <property type="match status" value="1"/>
</dbReference>
<dbReference type="PROSITE" id="PS50106">
    <property type="entry name" value="PDZ"/>
    <property type="match status" value="4"/>
</dbReference>
<evidence type="ECO:0000313" key="7">
    <source>
        <dbReference type="Proteomes" id="UP001597389"/>
    </source>
</evidence>
<evidence type="ECO:0000256" key="4">
    <source>
        <dbReference type="SAM" id="SignalP"/>
    </source>
</evidence>
<feature type="domain" description="PDZ" evidence="5">
    <location>
        <begin position="458"/>
        <end position="563"/>
    </location>
</feature>
<keyword evidence="2" id="KW-0645">Protease</keyword>
<evidence type="ECO:0000256" key="2">
    <source>
        <dbReference type="ARBA" id="ARBA00022670"/>
    </source>
</evidence>